<organism evidence="3 4">
    <name type="scientific">Rhizorhabdus histidinilytica</name>
    <dbReference type="NCBI Taxonomy" id="439228"/>
    <lineage>
        <taxon>Bacteria</taxon>
        <taxon>Pseudomonadati</taxon>
        <taxon>Pseudomonadota</taxon>
        <taxon>Alphaproteobacteria</taxon>
        <taxon>Sphingomonadales</taxon>
        <taxon>Sphingomonadaceae</taxon>
        <taxon>Rhizorhabdus</taxon>
    </lineage>
</organism>
<dbReference type="Proteomes" id="UP000189818">
    <property type="component" value="Unassembled WGS sequence"/>
</dbReference>
<dbReference type="Gene3D" id="3.10.129.10">
    <property type="entry name" value="Hotdog Thioesterase"/>
    <property type="match status" value="1"/>
</dbReference>
<proteinExistence type="inferred from homology"/>
<accession>A0A1T5FZP9</accession>
<name>A0A1T5FZP9_9SPHN</name>
<dbReference type="EMBL" id="FUYM01000011">
    <property type="protein sequence ID" value="SKC01592.1"/>
    <property type="molecule type" value="Genomic_DNA"/>
</dbReference>
<comment type="similarity">
    <text evidence="1">Belongs to the 4-hydroxybenzoyl-CoA thioesterase family.</text>
</comment>
<dbReference type="FunFam" id="3.10.129.10:FF:000004">
    <property type="entry name" value="Tol-pal system-associated acyl-CoA thioesterase"/>
    <property type="match status" value="1"/>
</dbReference>
<keyword evidence="4" id="KW-1185">Reference proteome</keyword>
<dbReference type="InterPro" id="IPR050563">
    <property type="entry name" value="4-hydroxybenzoyl-CoA_TE"/>
</dbReference>
<dbReference type="PIRSF" id="PIRSF003230">
    <property type="entry name" value="YbgC"/>
    <property type="match status" value="1"/>
</dbReference>
<dbReference type="InterPro" id="IPR008272">
    <property type="entry name" value="HB-CoA_thioesterase_AS"/>
</dbReference>
<dbReference type="Pfam" id="PF13279">
    <property type="entry name" value="4HBT_2"/>
    <property type="match status" value="1"/>
</dbReference>
<sequence length="154" mass="17502">MHETPYSGRFEDGAHLFALRVYFEDTDAGGVVYHASYLRFMERARSDMMRVAGIDQRGTMERGEGNYVVTGMTIRYRAPARLDDELIIVSRVGNMRGALCVVHQRVMRGTETVAEAEVSVALVGPDGRPKRQPRHWIETFERLNGRTIERDGLN</sequence>
<dbReference type="InterPro" id="IPR006684">
    <property type="entry name" value="YbgC/YbaW"/>
</dbReference>
<gene>
    <name evidence="3" type="ORF">SAMN06295920_11187</name>
</gene>
<dbReference type="SUPFAM" id="SSF54637">
    <property type="entry name" value="Thioesterase/thiol ester dehydrase-isomerase"/>
    <property type="match status" value="1"/>
</dbReference>
<evidence type="ECO:0000313" key="3">
    <source>
        <dbReference type="EMBL" id="SKC01592.1"/>
    </source>
</evidence>
<dbReference type="PANTHER" id="PTHR31793">
    <property type="entry name" value="4-HYDROXYBENZOYL-COA THIOESTERASE FAMILY MEMBER"/>
    <property type="match status" value="1"/>
</dbReference>
<dbReference type="NCBIfam" id="TIGR00051">
    <property type="entry name" value="YbgC/FadM family acyl-CoA thioesterase"/>
    <property type="match status" value="1"/>
</dbReference>
<dbReference type="GO" id="GO:0047617">
    <property type="term" value="F:fatty acyl-CoA hydrolase activity"/>
    <property type="evidence" value="ECO:0007669"/>
    <property type="project" value="TreeGrafter"/>
</dbReference>
<evidence type="ECO:0000256" key="1">
    <source>
        <dbReference type="ARBA" id="ARBA00005953"/>
    </source>
</evidence>
<keyword evidence="2 3" id="KW-0378">Hydrolase</keyword>
<dbReference type="PANTHER" id="PTHR31793:SF37">
    <property type="entry name" value="ACYL-COA THIOESTER HYDROLASE YBGC"/>
    <property type="match status" value="1"/>
</dbReference>
<dbReference type="STRING" id="439228.SAMN06295920_11187"/>
<dbReference type="InterPro" id="IPR029069">
    <property type="entry name" value="HotDog_dom_sf"/>
</dbReference>
<dbReference type="RefSeq" id="WP_079650096.1">
    <property type="nucleotide sequence ID" value="NZ_FUYM01000011.1"/>
</dbReference>
<dbReference type="CDD" id="cd00586">
    <property type="entry name" value="4HBT"/>
    <property type="match status" value="1"/>
</dbReference>
<evidence type="ECO:0000313" key="4">
    <source>
        <dbReference type="Proteomes" id="UP000189818"/>
    </source>
</evidence>
<dbReference type="PROSITE" id="PS01328">
    <property type="entry name" value="4HBCOA_THIOESTERASE"/>
    <property type="match status" value="1"/>
</dbReference>
<protein>
    <submittedName>
        <fullName evidence="3">Acyl-CoA thioester hydrolase</fullName>
    </submittedName>
</protein>
<reference evidence="4" key="1">
    <citation type="submission" date="2017-02" db="EMBL/GenBank/DDBJ databases">
        <authorList>
            <person name="Varghese N."/>
            <person name="Submissions S."/>
        </authorList>
    </citation>
    <scope>NUCLEOTIDE SEQUENCE [LARGE SCALE GENOMIC DNA]</scope>
    <source>
        <strain evidence="4">UM2</strain>
    </source>
</reference>
<dbReference type="OrthoDB" id="9808429at2"/>
<evidence type="ECO:0000256" key="2">
    <source>
        <dbReference type="ARBA" id="ARBA00022801"/>
    </source>
</evidence>
<dbReference type="AlphaFoldDB" id="A0A1T5FZP9"/>